<proteinExistence type="predicted"/>
<sequence length="65" mass="7085">MASTGKADVIHVSQAFMSHLPHEAWCETPGLHNAMMSSFGGTHNLKEELEQELAKARDEHARAAA</sequence>
<dbReference type="AlphaFoldDB" id="A0A699Z422"/>
<evidence type="ECO:0000313" key="1">
    <source>
        <dbReference type="EMBL" id="GFH17323.1"/>
    </source>
</evidence>
<gene>
    <name evidence="1" type="ORF">HaLaN_13933</name>
</gene>
<feature type="non-terminal residue" evidence="1">
    <location>
        <position position="1"/>
    </location>
</feature>
<evidence type="ECO:0000313" key="2">
    <source>
        <dbReference type="Proteomes" id="UP000485058"/>
    </source>
</evidence>
<comment type="caution">
    <text evidence="1">The sequence shown here is derived from an EMBL/GenBank/DDBJ whole genome shotgun (WGS) entry which is preliminary data.</text>
</comment>
<protein>
    <submittedName>
        <fullName evidence="1">Uncharacterized protein</fullName>
    </submittedName>
</protein>
<reference evidence="1 2" key="1">
    <citation type="submission" date="2020-02" db="EMBL/GenBank/DDBJ databases">
        <title>Draft genome sequence of Haematococcus lacustris strain NIES-144.</title>
        <authorList>
            <person name="Morimoto D."/>
            <person name="Nakagawa S."/>
            <person name="Yoshida T."/>
            <person name="Sawayama S."/>
        </authorList>
    </citation>
    <scope>NUCLEOTIDE SEQUENCE [LARGE SCALE GENOMIC DNA]</scope>
    <source>
        <strain evidence="1 2">NIES-144</strain>
    </source>
</reference>
<keyword evidence="2" id="KW-1185">Reference proteome</keyword>
<organism evidence="1 2">
    <name type="scientific">Haematococcus lacustris</name>
    <name type="common">Green alga</name>
    <name type="synonym">Haematococcus pluvialis</name>
    <dbReference type="NCBI Taxonomy" id="44745"/>
    <lineage>
        <taxon>Eukaryota</taxon>
        <taxon>Viridiplantae</taxon>
        <taxon>Chlorophyta</taxon>
        <taxon>core chlorophytes</taxon>
        <taxon>Chlorophyceae</taxon>
        <taxon>CS clade</taxon>
        <taxon>Chlamydomonadales</taxon>
        <taxon>Haematococcaceae</taxon>
        <taxon>Haematococcus</taxon>
    </lineage>
</organism>
<dbReference type="Proteomes" id="UP000485058">
    <property type="component" value="Unassembled WGS sequence"/>
</dbReference>
<name>A0A699Z422_HAELA</name>
<dbReference type="EMBL" id="BLLF01001130">
    <property type="protein sequence ID" value="GFH17323.1"/>
    <property type="molecule type" value="Genomic_DNA"/>
</dbReference>
<accession>A0A699Z422</accession>